<feature type="coiled-coil region" evidence="1">
    <location>
        <begin position="9"/>
        <end position="36"/>
    </location>
</feature>
<proteinExistence type="predicted"/>
<evidence type="ECO:0000313" key="4">
    <source>
        <dbReference type="EMBL" id="OOF45948.1"/>
    </source>
</evidence>
<evidence type="ECO:0000256" key="1">
    <source>
        <dbReference type="SAM" id="Coils"/>
    </source>
</evidence>
<evidence type="ECO:0000256" key="2">
    <source>
        <dbReference type="SAM" id="MobiDB-lite"/>
    </source>
</evidence>
<accession>A0A1V3IVH9</accession>
<name>A0A1V3IVH9_9PAST</name>
<dbReference type="AlphaFoldDB" id="A0A1V3IVH9"/>
<dbReference type="EMBL" id="MLHL01000087">
    <property type="protein sequence ID" value="OOF45776.1"/>
    <property type="molecule type" value="Genomic_DNA"/>
</dbReference>
<evidence type="ECO:0000313" key="5">
    <source>
        <dbReference type="Proteomes" id="UP000188728"/>
    </source>
</evidence>
<gene>
    <name evidence="4" type="ORF">BKK51_04620</name>
    <name evidence="3" type="ORF">BKK52_12090</name>
</gene>
<keyword evidence="6" id="KW-1185">Reference proteome</keyword>
<evidence type="ECO:0000313" key="3">
    <source>
        <dbReference type="EMBL" id="OOF45776.1"/>
    </source>
</evidence>
<comment type="caution">
    <text evidence="4">The sequence shown here is derived from an EMBL/GenBank/DDBJ whole genome shotgun (WGS) entry which is preliminary data.</text>
</comment>
<accession>A0A1V3IUI1</accession>
<feature type="region of interest" description="Disordered" evidence="2">
    <location>
        <begin position="40"/>
        <end position="60"/>
    </location>
</feature>
<dbReference type="Proteomes" id="UP000189161">
    <property type="component" value="Unassembled WGS sequence"/>
</dbReference>
<reference evidence="5 6" key="1">
    <citation type="submission" date="2016-10" db="EMBL/GenBank/DDBJ databases">
        <title>Rodentibacter gen. nov. and new species.</title>
        <authorList>
            <person name="Christensen H."/>
        </authorList>
    </citation>
    <scope>NUCLEOTIDE SEQUENCE [LARGE SCALE GENOMIC DNA]</scope>
    <source>
        <strain evidence="4 5">H1983213011</strain>
        <strain evidence="3 6">H1987082031</strain>
    </source>
</reference>
<sequence>MQKALEEKIELIEFEKKEMATKIKQLERAQLKANRTQIANVGKTADSTPINSSPTVKKGA</sequence>
<keyword evidence="1" id="KW-0175">Coiled coil</keyword>
<protein>
    <submittedName>
        <fullName evidence="4">Uncharacterized protein</fullName>
    </submittedName>
</protein>
<dbReference type="EMBL" id="MLHK01000023">
    <property type="protein sequence ID" value="OOF45948.1"/>
    <property type="molecule type" value="Genomic_DNA"/>
</dbReference>
<dbReference type="Proteomes" id="UP000188728">
    <property type="component" value="Unassembled WGS sequence"/>
</dbReference>
<evidence type="ECO:0000313" key="6">
    <source>
        <dbReference type="Proteomes" id="UP000189161"/>
    </source>
</evidence>
<organism evidence="4 5">
    <name type="scientific">Rodentibacter trehalosifermentans</name>
    <dbReference type="NCBI Taxonomy" id="1908263"/>
    <lineage>
        <taxon>Bacteria</taxon>
        <taxon>Pseudomonadati</taxon>
        <taxon>Pseudomonadota</taxon>
        <taxon>Gammaproteobacteria</taxon>
        <taxon>Pasteurellales</taxon>
        <taxon>Pasteurellaceae</taxon>
        <taxon>Rodentibacter</taxon>
    </lineage>
</organism>